<gene>
    <name evidence="7" type="ORF">GA0061100_10539</name>
</gene>
<comment type="subcellular location">
    <subcellularLocation>
        <location evidence="1">Cell membrane</location>
        <topology evidence="1">Multi-pass membrane protein</topology>
    </subcellularLocation>
</comment>
<keyword evidence="8" id="KW-1185">Reference proteome</keyword>
<dbReference type="PANTHER" id="PTHR30482">
    <property type="entry name" value="HIGH-AFFINITY BRANCHED-CHAIN AMINO ACID TRANSPORT SYSTEM PERMEASE"/>
    <property type="match status" value="1"/>
</dbReference>
<keyword evidence="5 6" id="KW-0472">Membrane</keyword>
<evidence type="ECO:0000256" key="2">
    <source>
        <dbReference type="ARBA" id="ARBA00022475"/>
    </source>
</evidence>
<feature type="transmembrane region" description="Helical" evidence="6">
    <location>
        <begin position="50"/>
        <end position="73"/>
    </location>
</feature>
<dbReference type="PANTHER" id="PTHR30482:SF17">
    <property type="entry name" value="ABC TRANSPORTER ATP-BINDING PROTEIN"/>
    <property type="match status" value="1"/>
</dbReference>
<sequence length="350" mass="37132">MMSLSANTQDPLTSSVKESLRRQTRWRALEIAFWIAAVAAWFLLPGKHLILTEIAIFALLALSIDLIIGFAGIVTLGQAAMYGVGAYASGLFSIYVTGEPLTGLLVAAFAGAAVALPTSFLLLRGADLTRLMVTLGVAAVLLEIANQATWLTGGADGLQGITIQPLFGTIDFDLYGHVGYAYSLSVLFVLFVLARYIVASPFGNSLKAIRDNPLRASAVGIPVKGRLVAIYTLAGAYAAVAGALFSQTQQFVSLDALSFQKSADGLMVLVIGGTGYLYGGLIGALVYELIQDALSSVTPQYWQFWLGILLVAFVMTGRDRPRQIVERLTAKVPAMRKTSTPAKASEGGKS</sequence>
<evidence type="ECO:0000313" key="8">
    <source>
        <dbReference type="Proteomes" id="UP000186228"/>
    </source>
</evidence>
<dbReference type="EMBL" id="FMAC01000005">
    <property type="protein sequence ID" value="SCB24311.1"/>
    <property type="molecule type" value="Genomic_DNA"/>
</dbReference>
<dbReference type="Proteomes" id="UP000186228">
    <property type="component" value="Unassembled WGS sequence"/>
</dbReference>
<dbReference type="STRING" id="52131.GA0061100_10539"/>
<keyword evidence="2" id="KW-1003">Cell membrane</keyword>
<feature type="transmembrane region" description="Helical" evidence="6">
    <location>
        <begin position="80"/>
        <end position="98"/>
    </location>
</feature>
<reference evidence="8" key="1">
    <citation type="submission" date="2016-08" db="EMBL/GenBank/DDBJ databases">
        <authorList>
            <person name="Varghese N."/>
            <person name="Submissions Spin"/>
        </authorList>
    </citation>
    <scope>NUCLEOTIDE SEQUENCE [LARGE SCALE GENOMIC DNA]</scope>
    <source>
        <strain evidence="8">CCBAU 57015</strain>
    </source>
</reference>
<evidence type="ECO:0000256" key="4">
    <source>
        <dbReference type="ARBA" id="ARBA00022989"/>
    </source>
</evidence>
<name>A0A1C3V9G8_9HYPH</name>
<feature type="transmembrane region" description="Helical" evidence="6">
    <location>
        <begin position="227"/>
        <end position="245"/>
    </location>
</feature>
<protein>
    <submittedName>
        <fullName evidence="7">Branched-chain amino acid transport system permease protein</fullName>
    </submittedName>
</protein>
<evidence type="ECO:0000256" key="3">
    <source>
        <dbReference type="ARBA" id="ARBA00022692"/>
    </source>
</evidence>
<evidence type="ECO:0000256" key="6">
    <source>
        <dbReference type="SAM" id="Phobius"/>
    </source>
</evidence>
<dbReference type="GO" id="GO:0015658">
    <property type="term" value="F:branched-chain amino acid transmembrane transporter activity"/>
    <property type="evidence" value="ECO:0007669"/>
    <property type="project" value="InterPro"/>
</dbReference>
<feature type="transmembrane region" description="Helical" evidence="6">
    <location>
        <begin position="299"/>
        <end position="317"/>
    </location>
</feature>
<keyword evidence="4 6" id="KW-1133">Transmembrane helix</keyword>
<feature type="transmembrane region" description="Helical" evidence="6">
    <location>
        <begin position="180"/>
        <end position="198"/>
    </location>
</feature>
<dbReference type="InterPro" id="IPR001851">
    <property type="entry name" value="ABC_transp_permease"/>
</dbReference>
<proteinExistence type="predicted"/>
<dbReference type="CDD" id="cd06581">
    <property type="entry name" value="TM_PBP1_LivM_like"/>
    <property type="match status" value="1"/>
</dbReference>
<evidence type="ECO:0000313" key="7">
    <source>
        <dbReference type="EMBL" id="SCB24311.1"/>
    </source>
</evidence>
<feature type="transmembrane region" description="Helical" evidence="6">
    <location>
        <begin position="266"/>
        <end position="287"/>
    </location>
</feature>
<evidence type="ECO:0000256" key="5">
    <source>
        <dbReference type="ARBA" id="ARBA00023136"/>
    </source>
</evidence>
<dbReference type="InterPro" id="IPR043428">
    <property type="entry name" value="LivM-like"/>
</dbReference>
<dbReference type="GO" id="GO:0005886">
    <property type="term" value="C:plasma membrane"/>
    <property type="evidence" value="ECO:0007669"/>
    <property type="project" value="UniProtKB-SubCell"/>
</dbReference>
<dbReference type="Pfam" id="PF02653">
    <property type="entry name" value="BPD_transp_2"/>
    <property type="match status" value="1"/>
</dbReference>
<keyword evidence="3 6" id="KW-0812">Transmembrane</keyword>
<dbReference type="AlphaFoldDB" id="A0A1C3V9G8"/>
<accession>A0A1C3V9G8</accession>
<evidence type="ECO:0000256" key="1">
    <source>
        <dbReference type="ARBA" id="ARBA00004651"/>
    </source>
</evidence>
<feature type="transmembrane region" description="Helical" evidence="6">
    <location>
        <begin position="26"/>
        <end position="44"/>
    </location>
</feature>
<dbReference type="OrthoDB" id="7917346at2"/>
<organism evidence="7 8">
    <name type="scientific">Rhizobium hainanense</name>
    <dbReference type="NCBI Taxonomy" id="52131"/>
    <lineage>
        <taxon>Bacteria</taxon>
        <taxon>Pseudomonadati</taxon>
        <taxon>Pseudomonadota</taxon>
        <taxon>Alphaproteobacteria</taxon>
        <taxon>Hyphomicrobiales</taxon>
        <taxon>Rhizobiaceae</taxon>
        <taxon>Rhizobium/Agrobacterium group</taxon>
        <taxon>Rhizobium</taxon>
    </lineage>
</organism>
<feature type="transmembrane region" description="Helical" evidence="6">
    <location>
        <begin position="104"/>
        <end position="123"/>
    </location>
</feature>